<dbReference type="AlphaFoldDB" id="A0A418AG56"/>
<proteinExistence type="predicted"/>
<feature type="non-terminal residue" evidence="2">
    <location>
        <position position="1"/>
    </location>
</feature>
<feature type="region of interest" description="Disordered" evidence="1">
    <location>
        <begin position="83"/>
        <end position="135"/>
    </location>
</feature>
<gene>
    <name evidence="2" type="ORF">DYB32_010314</name>
</gene>
<reference evidence="2 3" key="1">
    <citation type="submission" date="2018-08" db="EMBL/GenBank/DDBJ databases">
        <title>Aphanomyces genome sequencing and annotation.</title>
        <authorList>
            <person name="Minardi D."/>
            <person name="Oidtmann B."/>
            <person name="Van Der Giezen M."/>
            <person name="Studholme D.J."/>
        </authorList>
    </citation>
    <scope>NUCLEOTIDE SEQUENCE [LARGE SCALE GENOMIC DNA]</scope>
    <source>
        <strain evidence="2 3">NJM0002</strain>
    </source>
</reference>
<dbReference type="VEuPathDB" id="FungiDB:H310_15174"/>
<evidence type="ECO:0000313" key="3">
    <source>
        <dbReference type="Proteomes" id="UP000285060"/>
    </source>
</evidence>
<organism evidence="2 3">
    <name type="scientific">Aphanomyces invadans</name>
    <dbReference type="NCBI Taxonomy" id="157072"/>
    <lineage>
        <taxon>Eukaryota</taxon>
        <taxon>Sar</taxon>
        <taxon>Stramenopiles</taxon>
        <taxon>Oomycota</taxon>
        <taxon>Saprolegniomycetes</taxon>
        <taxon>Saprolegniales</taxon>
        <taxon>Verrucalvaceae</taxon>
        <taxon>Aphanomyces</taxon>
    </lineage>
</organism>
<accession>A0A418AG56</accession>
<comment type="caution">
    <text evidence="2">The sequence shown here is derived from an EMBL/GenBank/DDBJ whole genome shotgun (WGS) entry which is preliminary data.</text>
</comment>
<protein>
    <submittedName>
        <fullName evidence="2">Uncharacterized protein</fullName>
    </submittedName>
</protein>
<name>A0A418AG56_9STRA</name>
<dbReference type="Proteomes" id="UP000285060">
    <property type="component" value="Unassembled WGS sequence"/>
</dbReference>
<sequence>CVSDFERLRPLQPDQLVSSSGRSIQNPSAVEMSSLVTNAEAFTSSDIYEKYKDFVLRLTARDPRRQRLFQASFEMFALEQANFDSSSDDDLSAPRTSPPDSDDEVEVESTPKRGQKREVESLVKPRSVAPSTPRAPIVLDAEALKRLDHVKMSDAAK</sequence>
<keyword evidence="3" id="KW-1185">Reference proteome</keyword>
<dbReference type="EMBL" id="QUSY01003064">
    <property type="protein sequence ID" value="RHY18888.1"/>
    <property type="molecule type" value="Genomic_DNA"/>
</dbReference>
<evidence type="ECO:0000256" key="1">
    <source>
        <dbReference type="SAM" id="MobiDB-lite"/>
    </source>
</evidence>
<evidence type="ECO:0000313" key="2">
    <source>
        <dbReference type="EMBL" id="RHY18888.1"/>
    </source>
</evidence>